<feature type="region of interest" description="Disordered" evidence="1">
    <location>
        <begin position="500"/>
        <end position="535"/>
    </location>
</feature>
<organism evidence="3 4">
    <name type="scientific">Rhodopirellula europaea 6C</name>
    <dbReference type="NCBI Taxonomy" id="1263867"/>
    <lineage>
        <taxon>Bacteria</taxon>
        <taxon>Pseudomonadati</taxon>
        <taxon>Planctomycetota</taxon>
        <taxon>Planctomycetia</taxon>
        <taxon>Pirellulales</taxon>
        <taxon>Pirellulaceae</taxon>
        <taxon>Rhodopirellula</taxon>
    </lineage>
</organism>
<dbReference type="PANTHER" id="PTHR31294:SF8">
    <property type="entry name" value="KERATIN-ASSOCIATED PROTEIN 21-1-RELATED"/>
    <property type="match status" value="1"/>
</dbReference>
<dbReference type="Pfam" id="PF14229">
    <property type="entry name" value="DUF4332"/>
    <property type="match status" value="1"/>
</dbReference>
<gene>
    <name evidence="3" type="ORF">RE6C_05589</name>
</gene>
<dbReference type="RefSeq" id="WP_008661669.1">
    <property type="nucleotide sequence ID" value="NZ_ANMO01000251.1"/>
</dbReference>
<name>M2A3L1_9BACT</name>
<evidence type="ECO:0000313" key="4">
    <source>
        <dbReference type="Proteomes" id="UP000011529"/>
    </source>
</evidence>
<accession>M2A3L1</accession>
<dbReference type="PATRIC" id="fig|1263867.3.peg.5984"/>
<feature type="domain" description="DUF4332" evidence="2">
    <location>
        <begin position="366"/>
        <end position="469"/>
    </location>
</feature>
<reference evidence="3" key="2">
    <citation type="journal article" date="2013" name="Mar. Genomics">
        <title>Expression of sulfatases in Rhodopirellula baltica and the diversity of sulfatases in the genus Rhodopirellula.</title>
        <authorList>
            <person name="Wegner C.E."/>
            <person name="Richter-Heitmann T."/>
            <person name="Klindworth A."/>
            <person name="Klockow C."/>
            <person name="Richter M."/>
            <person name="Achstetter T."/>
            <person name="Glockner F.O."/>
            <person name="Harder J."/>
        </authorList>
    </citation>
    <scope>NUCLEOTIDE SEQUENCE [LARGE SCALE GENOMIC DNA]</scope>
    <source>
        <strain evidence="3">6C</strain>
    </source>
</reference>
<protein>
    <recommendedName>
        <fullName evidence="2">DUF4332 domain-containing protein</fullName>
    </recommendedName>
</protein>
<dbReference type="Gene3D" id="1.10.150.20">
    <property type="entry name" value="5' to 3' exonuclease, C-terminal subdomain"/>
    <property type="match status" value="1"/>
</dbReference>
<dbReference type="Proteomes" id="UP000011529">
    <property type="component" value="Unassembled WGS sequence"/>
</dbReference>
<dbReference type="InterPro" id="IPR008947">
    <property type="entry name" value="PLipase_C/P1_nuclease_dom_sf"/>
</dbReference>
<evidence type="ECO:0000259" key="2">
    <source>
        <dbReference type="Pfam" id="PF14229"/>
    </source>
</evidence>
<dbReference type="Gene3D" id="1.10.575.10">
    <property type="entry name" value="P1 Nuclease"/>
    <property type="match status" value="1"/>
</dbReference>
<comment type="caution">
    <text evidence="3">The sequence shown here is derived from an EMBL/GenBank/DDBJ whole genome shotgun (WGS) entry which is preliminary data.</text>
</comment>
<dbReference type="SUPFAM" id="SSF48537">
    <property type="entry name" value="Phospholipase C/P1 nuclease"/>
    <property type="match status" value="1"/>
</dbReference>
<dbReference type="CDD" id="cd10981">
    <property type="entry name" value="ZnPC_S1P1"/>
    <property type="match status" value="1"/>
</dbReference>
<dbReference type="InterPro" id="IPR025567">
    <property type="entry name" value="DUF4332"/>
</dbReference>
<feature type="compositionally biased region" description="Polar residues" evidence="1">
    <location>
        <begin position="518"/>
        <end position="535"/>
    </location>
</feature>
<proteinExistence type="predicted"/>
<keyword evidence="4" id="KW-1185">Reference proteome</keyword>
<evidence type="ECO:0000256" key="1">
    <source>
        <dbReference type="SAM" id="MobiDB-lite"/>
    </source>
</evidence>
<reference evidence="3" key="1">
    <citation type="submission" date="2012-11" db="EMBL/GenBank/DDBJ databases">
        <title>Permanent draft genomes of Rhodopirellula europaea strain SH398 and 6C.</title>
        <authorList>
            <person name="Richter M."/>
            <person name="Richter-Heitmann T."/>
            <person name="Frank C."/>
            <person name="Harder J."/>
            <person name="Glockner F.O."/>
        </authorList>
    </citation>
    <scope>NUCLEOTIDE SEQUENCE</scope>
    <source>
        <strain evidence="3">6C</strain>
    </source>
</reference>
<evidence type="ECO:0000313" key="3">
    <source>
        <dbReference type="EMBL" id="EMB13721.1"/>
    </source>
</evidence>
<dbReference type="AlphaFoldDB" id="M2A3L1"/>
<feature type="compositionally biased region" description="Low complexity" evidence="1">
    <location>
        <begin position="507"/>
        <end position="517"/>
    </location>
</feature>
<dbReference type="PANTHER" id="PTHR31294">
    <property type="match status" value="1"/>
</dbReference>
<sequence>MSDRGQTLRQILRAAHCRSTHHHFALDATELVQTDSGKRLVSQLLRHHARYLAGAKDPDVRFRDFQNHVVHVDDGYWGGAPRVAHQWYDRLQRYLHQSRFDDAAHAAGVLSHYVTDPIQPLHTAQTPMEKVLHRPIEWCITQNYMDLLARWRQDPTRIVFQLSDQPGWLGEAILQSARLAHSHYQTLLDNFDLAAAEHDSKQGLNEVSRRIVSQLVGLSVTGWARILERAAADAEQRSGQSIPTASLTLPMVFSAIRVPDRMWLKRITYQKEREKVQRLVDEFRRTGDVEQNLPSEVRVLQRVRTIYHREKEYRQAKAKLAAAREALVASEAAERQAESHDANVLPFVSTEDNVRLHVADPLVDAPSIGKKTAARFAGIGIHTVGDFLKADEKTMARRLATRWITVDTIHAWRCQTMLMCQLPSMLAREVQLLVGAGYTTTDALAKTDVTTLQSAVEDYSATYSGRRYLRGANPPTSNRLEIIIGDAAHAMIKLKRDNAMHHDNSESSESVIASQSADVSQTANQPQQSPQRRAA</sequence>
<dbReference type="EMBL" id="ANMO01000251">
    <property type="protein sequence ID" value="EMB13721.1"/>
    <property type="molecule type" value="Genomic_DNA"/>
</dbReference>
<dbReference type="GO" id="GO:0016788">
    <property type="term" value="F:hydrolase activity, acting on ester bonds"/>
    <property type="evidence" value="ECO:0007669"/>
    <property type="project" value="InterPro"/>
</dbReference>